<name>A0A2P8DWN4_9ACTN</name>
<dbReference type="Gene3D" id="2.160.20.110">
    <property type="match status" value="2"/>
</dbReference>
<protein>
    <recommendedName>
        <fullName evidence="4">GLUG motif-containing protein</fullName>
    </recommendedName>
</protein>
<comment type="caution">
    <text evidence="2">The sequence shown here is derived from an EMBL/GenBank/DDBJ whole genome shotgun (WGS) entry which is preliminary data.</text>
</comment>
<sequence length="785" mass="81483">MYKRSTIVDGRLARTPEEVAAGTTFVTLGSAGPHFGDNAEKPWDDVVDDENTQMGSVLRANGDRLSLATYTADGRLVDDTTLDRPHGDWTVSTAEITDGGLAGVGLVSHPGSGDGVTVEAVSYDATGQQVLDRRVTEVELDHRGAEQWAGFDTPLPVAANDTVKLHFWAGPQRDEELRPVLVLQEGLSGSGNAADPYLIDSADDLGKVKHDPDAHYRLTTDLDLAGQDAPKIGADQPFTGDLDGAGHVITGLRTTNGGLVGVNDGSIHDLAIVDADVSTATARGGILADTNTGTIERVHTSGLVTAASRAGGIIGDNGGVLRDAYSTARVQSYDTEAGGTVGVALAGSTTERVYAAGAVGASTRNTGGVAGYGYTGTVLRDSVALNPTVTAPRYAHRVLGRVLRGHTATLANNWAAQSVVADVQSVPDAPAADNLMGATATVAQTRDPAFYRDILGWDFDSVWAWDSDGMRPTLRSVPEDVAPPSSEPDTPELPQDGDGAYLVSSVADLDQVTQFPDQRFRLAADLDLSEHAGLTVARTGFSGELDGAGHRITGLTSSTGGLFPLVTEDGNIHDVAVDGALVETTASNVGILVNTSRGTVERVTTSGTIYGGSTVGGVVGYSYGELRDSYSAADVYATRGRQAGGVAGITGVGSLTERTYATGHVEVVDDRNAGGISGYAYTGTTVRHNMALNSRVVATGYAHRVVARVLRGDTATLVGNAASENVDAATQSIPETGPDTLNGATRTAAQAASQDTYEAMGWDFADVWAFDTELGRPVLRAVDQG</sequence>
<reference evidence="2 3" key="1">
    <citation type="submission" date="2018-03" db="EMBL/GenBank/DDBJ databases">
        <title>Genomic Encyclopedia of Archaeal and Bacterial Type Strains, Phase II (KMG-II): from individual species to whole genera.</title>
        <authorList>
            <person name="Goeker M."/>
        </authorList>
    </citation>
    <scope>NUCLEOTIDE SEQUENCE [LARGE SCALE GENOMIC DNA]</scope>
    <source>
        <strain evidence="2 3">DSM 45211</strain>
    </source>
</reference>
<evidence type="ECO:0008006" key="4">
    <source>
        <dbReference type="Google" id="ProtNLM"/>
    </source>
</evidence>
<proteinExistence type="predicted"/>
<organism evidence="2 3">
    <name type="scientific">Haloactinopolyspora alba</name>
    <dbReference type="NCBI Taxonomy" id="648780"/>
    <lineage>
        <taxon>Bacteria</taxon>
        <taxon>Bacillati</taxon>
        <taxon>Actinomycetota</taxon>
        <taxon>Actinomycetes</taxon>
        <taxon>Jiangellales</taxon>
        <taxon>Jiangellaceae</taxon>
        <taxon>Haloactinopolyspora</taxon>
    </lineage>
</organism>
<evidence type="ECO:0000313" key="3">
    <source>
        <dbReference type="Proteomes" id="UP000243528"/>
    </source>
</evidence>
<accession>A0A2P8DWN4</accession>
<dbReference type="Proteomes" id="UP000243528">
    <property type="component" value="Unassembled WGS sequence"/>
</dbReference>
<dbReference type="EMBL" id="PYGE01000013">
    <property type="protein sequence ID" value="PSL01635.1"/>
    <property type="molecule type" value="Genomic_DNA"/>
</dbReference>
<feature type="region of interest" description="Disordered" evidence="1">
    <location>
        <begin position="474"/>
        <end position="499"/>
    </location>
</feature>
<dbReference type="AlphaFoldDB" id="A0A2P8DWN4"/>
<keyword evidence="3" id="KW-1185">Reference proteome</keyword>
<gene>
    <name evidence="2" type="ORF">CLV30_113123</name>
</gene>
<evidence type="ECO:0000313" key="2">
    <source>
        <dbReference type="EMBL" id="PSL01635.1"/>
    </source>
</evidence>
<evidence type="ECO:0000256" key="1">
    <source>
        <dbReference type="SAM" id="MobiDB-lite"/>
    </source>
</evidence>